<dbReference type="PANTHER" id="PTHR32075">
    <property type="entry name" value="ISWI CHROMATIN-REMODELING COMPLEX SUBUNIT YPL216W-RELATED"/>
    <property type="match status" value="1"/>
</dbReference>
<evidence type="ECO:0000259" key="6">
    <source>
        <dbReference type="PROSITE" id="PS51136"/>
    </source>
</evidence>
<dbReference type="PROSITE" id="PS50827">
    <property type="entry name" value="DDT"/>
    <property type="match status" value="1"/>
</dbReference>
<dbReference type="PROSITE" id="PS51136">
    <property type="entry name" value="WAC"/>
    <property type="match status" value="1"/>
</dbReference>
<evidence type="ECO:0000256" key="2">
    <source>
        <dbReference type="ARBA" id="ARBA00023242"/>
    </source>
</evidence>
<dbReference type="STRING" id="45607.A0A2T0FGR4"/>
<dbReference type="GeneID" id="36515508"/>
<feature type="compositionally biased region" description="Basic and acidic residues" evidence="4">
    <location>
        <begin position="745"/>
        <end position="781"/>
    </location>
</feature>
<feature type="compositionally biased region" description="Polar residues" evidence="4">
    <location>
        <begin position="234"/>
        <end position="265"/>
    </location>
</feature>
<evidence type="ECO:0000259" key="5">
    <source>
        <dbReference type="PROSITE" id="PS50827"/>
    </source>
</evidence>
<dbReference type="GO" id="GO:0000785">
    <property type="term" value="C:chromatin"/>
    <property type="evidence" value="ECO:0007669"/>
    <property type="project" value="UniProtKB-ARBA"/>
</dbReference>
<comment type="subcellular location">
    <subcellularLocation>
        <location evidence="1 3">Nucleus</location>
    </subcellularLocation>
</comment>
<dbReference type="AlphaFoldDB" id="A0A2T0FGR4"/>
<name>A0A2T0FGR4_9ASCO</name>
<proteinExistence type="predicted"/>
<feature type="domain" description="DDT" evidence="5">
    <location>
        <begin position="318"/>
        <end position="378"/>
    </location>
</feature>
<dbReference type="GO" id="GO:0031509">
    <property type="term" value="P:subtelomeric heterochromatin formation"/>
    <property type="evidence" value="ECO:0007669"/>
    <property type="project" value="TreeGrafter"/>
</dbReference>
<dbReference type="SMART" id="SM00571">
    <property type="entry name" value="DDT"/>
    <property type="match status" value="1"/>
</dbReference>
<dbReference type="InterPro" id="IPR013136">
    <property type="entry name" value="WSTF_Acf1_Cbp146"/>
</dbReference>
<evidence type="ECO:0000256" key="3">
    <source>
        <dbReference type="PROSITE-ProRule" id="PRU00475"/>
    </source>
</evidence>
<dbReference type="EMBL" id="NDIQ01000001">
    <property type="protein sequence ID" value="PRT54139.1"/>
    <property type="molecule type" value="Genomic_DNA"/>
</dbReference>
<feature type="compositionally biased region" description="Polar residues" evidence="4">
    <location>
        <begin position="404"/>
        <end position="416"/>
    </location>
</feature>
<dbReference type="GO" id="GO:0000781">
    <property type="term" value="C:chromosome, telomeric region"/>
    <property type="evidence" value="ECO:0007669"/>
    <property type="project" value="GOC"/>
</dbReference>
<comment type="caution">
    <text evidence="7">The sequence shown here is derived from an EMBL/GenBank/DDBJ whole genome shotgun (WGS) entry which is preliminary data.</text>
</comment>
<gene>
    <name evidence="7" type="ORF">B9G98_01759</name>
</gene>
<dbReference type="OrthoDB" id="332390at2759"/>
<dbReference type="Pfam" id="PF10537">
    <property type="entry name" value="WAC_Acf1_DNA_bd"/>
    <property type="match status" value="1"/>
</dbReference>
<reference evidence="7 8" key="1">
    <citation type="submission" date="2017-04" db="EMBL/GenBank/DDBJ databases">
        <title>Genome sequencing of [Candida] sorbophila.</title>
        <authorList>
            <person name="Ahn J.O."/>
        </authorList>
    </citation>
    <scope>NUCLEOTIDE SEQUENCE [LARGE SCALE GENOMIC DNA]</scope>
    <source>
        <strain evidence="7 8">DS02</strain>
    </source>
</reference>
<feature type="domain" description="WAC" evidence="6">
    <location>
        <begin position="23"/>
        <end position="132"/>
    </location>
</feature>
<keyword evidence="8" id="KW-1185">Reference proteome</keyword>
<evidence type="ECO:0000256" key="1">
    <source>
        <dbReference type="ARBA" id="ARBA00004123"/>
    </source>
</evidence>
<feature type="region of interest" description="Disordered" evidence="4">
    <location>
        <begin position="973"/>
        <end position="1009"/>
    </location>
</feature>
<evidence type="ECO:0000313" key="8">
    <source>
        <dbReference type="Proteomes" id="UP000238350"/>
    </source>
</evidence>
<organism evidence="7 8">
    <name type="scientific">Wickerhamiella sorbophila</name>
    <dbReference type="NCBI Taxonomy" id="45607"/>
    <lineage>
        <taxon>Eukaryota</taxon>
        <taxon>Fungi</taxon>
        <taxon>Dikarya</taxon>
        <taxon>Ascomycota</taxon>
        <taxon>Saccharomycotina</taxon>
        <taxon>Dipodascomycetes</taxon>
        <taxon>Dipodascales</taxon>
        <taxon>Trichomonascaceae</taxon>
        <taxon>Wickerhamiella</taxon>
    </lineage>
</organism>
<dbReference type="PANTHER" id="PTHR32075:SF6">
    <property type="entry name" value="ISWI CHROMATIN-REMODELING COMPLEX SUBUNIT YPL216W-RELATED"/>
    <property type="match status" value="1"/>
</dbReference>
<feature type="compositionally biased region" description="Polar residues" evidence="4">
    <location>
        <begin position="782"/>
        <end position="794"/>
    </location>
</feature>
<sequence>MVYFKRKSVPVPQPTHLPTDPACPVWVIEPTLEYFVSYDKYLERMDFYNQKRFICELTGTSCLTFLEALAMEARESEIIVKSFPEALREPILRHVQFSTMSRLDQLVDRIYVKMQHEYYPGETVYYRFRDHKTKCVVKERATPAPGSDPKAEPEYFLQMTKDLVSPSQTPASKLSRDRRAFSKLTIRTFIKHAASRENWAGAPWIVRPEYVAQYNLPNEMPASIKALVDQRSSGSAINGASNRRQTSHRQATPSSPASIQASTKGGITADTPEPRKRRSNKNAVTLSEDLALAVTRQVAESPMPEEPWPQWTVADEDTHVIGPLLEIWSFITTYSDLLYLEPIQYDFFVSALKGEGQESILSEIHPALLTLLVDEDEDVLAFSLPTQDEPARRRGRKRQKVAASLSTDTPSSQNGDDSGYPSEEESGNEAQSDNDQAEEEITNNAGEYVEIADRSWLEIIGKRQFGGGGWQQALISLLYYLDYMREWKDDIEEALAILAPLNREGTLLNAIRGYEELPFRLRVACLRILCRTLYTSPPVRQFMEKRNEEVSRARKLRTERFRELRQARDNHKAALELKSNLLLAGDGESEEALMKISDDFAHAVEREKDLLKLVEESEEAAEEVKIEPPSFDVHRIKLLGKDRFYNRYWWMEGAGLRSIDDSTDPSSFSYLMGRLWVQGPSSEDFAVFISSKDADAELTVVKQKAADEITEVKRAAERAAVERAGIAARAIARAKALHEAARLREREREEERQRELEAERQQREKEAKQIEEREAKLEAERQQTQAASNITPPNAKQPVQGVIASQNFPQQACAQPMVMQQQMGQQLPGVPIMLGSGGQPMYQFVPGQPPMMGLPDPMHNQPPMMQMMPQMVAMPGQPMQMSFVRPQGIMYQTQYGMVMYPPGMMPVQYPYGGAPMMNGQMPMPMNGMPNYQMTPMPMAMPPPIPPQVVQNVSPSPSTPANAPPLVQAPQAVNEPAKEAPTDVDVKAEPKVQSPPINGEGQATDVDTDSKFVSAETAVKSEADEGEFDREATVECALVPKTEEPSETGDTMEQVSLASDQVSQEELANEPVEPVNTLELKRSVEGETVLLAPDEWRYYSTPAQLAALERYLVRASRREGELAEALHKLRPAIIASFEQREQWLEKGGEWSNTLAMKELGHVHCRRRRGQR</sequence>
<protein>
    <submittedName>
        <fullName evidence="7">Imitation switch two complex protein 1</fullName>
    </submittedName>
</protein>
<dbReference type="RefSeq" id="XP_024664085.1">
    <property type="nucleotide sequence ID" value="XM_024808317.1"/>
</dbReference>
<feature type="region of interest" description="Disordered" evidence="4">
    <location>
        <begin position="745"/>
        <end position="796"/>
    </location>
</feature>
<accession>A0A2T0FGR4</accession>
<feature type="compositionally biased region" description="Basic and acidic residues" evidence="4">
    <location>
        <begin position="975"/>
        <end position="989"/>
    </location>
</feature>
<dbReference type="Proteomes" id="UP000238350">
    <property type="component" value="Unassembled WGS sequence"/>
</dbReference>
<feature type="region of interest" description="Disordered" evidence="4">
    <location>
        <begin position="234"/>
        <end position="282"/>
    </location>
</feature>
<feature type="region of interest" description="Disordered" evidence="4">
    <location>
        <begin position="384"/>
        <end position="439"/>
    </location>
</feature>
<dbReference type="InterPro" id="IPR028941">
    <property type="entry name" value="WHIM2_dom"/>
</dbReference>
<evidence type="ECO:0000256" key="4">
    <source>
        <dbReference type="SAM" id="MobiDB-lite"/>
    </source>
</evidence>
<evidence type="ECO:0000313" key="7">
    <source>
        <dbReference type="EMBL" id="PRT54139.1"/>
    </source>
</evidence>
<dbReference type="Pfam" id="PF15613">
    <property type="entry name" value="WSD"/>
    <property type="match status" value="1"/>
</dbReference>
<dbReference type="Pfam" id="PF02791">
    <property type="entry name" value="DDT"/>
    <property type="match status" value="1"/>
</dbReference>
<keyword evidence="2 3" id="KW-0539">Nucleus</keyword>
<dbReference type="GO" id="GO:0005634">
    <property type="term" value="C:nucleus"/>
    <property type="evidence" value="ECO:0007669"/>
    <property type="project" value="UniProtKB-SubCell"/>
</dbReference>
<dbReference type="InterPro" id="IPR018501">
    <property type="entry name" value="DDT_dom"/>
</dbReference>